<dbReference type="InterPro" id="IPR029479">
    <property type="entry name" value="Nitroreductase"/>
</dbReference>
<keyword evidence="3" id="KW-1185">Reference proteome</keyword>
<evidence type="ECO:0000313" key="3">
    <source>
        <dbReference type="Proteomes" id="UP000184363"/>
    </source>
</evidence>
<dbReference type="PANTHER" id="PTHR43745:SF2">
    <property type="entry name" value="NITROREDUCTASE MJ1384-RELATED"/>
    <property type="match status" value="1"/>
</dbReference>
<organism evidence="2 3">
    <name type="scientific">Pseudonocardia thermophila</name>
    <dbReference type="NCBI Taxonomy" id="1848"/>
    <lineage>
        <taxon>Bacteria</taxon>
        <taxon>Bacillati</taxon>
        <taxon>Actinomycetota</taxon>
        <taxon>Actinomycetes</taxon>
        <taxon>Pseudonocardiales</taxon>
        <taxon>Pseudonocardiaceae</taxon>
        <taxon>Pseudonocardia</taxon>
    </lineage>
</organism>
<sequence length="204" mass="20755">MTASAPPALPTTGLATALIARRSVRAFVDAPLDPADLTALAWAAQGDTGDGRRTTPSAGGRHPLAVTAVVRHVTDTAPGLWRWEPDAGALTRVAPGGFGPALAACTVDARDWLADAAVVLLLSADLEAARAAFATEPPAWERGARYVWLEAGAAAQNLALQAAVLGLGAVLVGAFDDDLLHAVHPELLPDGHDPLAMVAVGCAA</sequence>
<accession>A0A1M6WVL0</accession>
<dbReference type="GO" id="GO:0016491">
    <property type="term" value="F:oxidoreductase activity"/>
    <property type="evidence" value="ECO:0007669"/>
    <property type="project" value="InterPro"/>
</dbReference>
<name>A0A1M6WVL0_PSETH</name>
<dbReference type="PANTHER" id="PTHR43745">
    <property type="entry name" value="NITROREDUCTASE MJ1384-RELATED"/>
    <property type="match status" value="1"/>
</dbReference>
<dbReference type="Gene3D" id="3.40.109.10">
    <property type="entry name" value="NADH Oxidase"/>
    <property type="match status" value="1"/>
</dbReference>
<evidence type="ECO:0000313" key="2">
    <source>
        <dbReference type="EMBL" id="SHK97696.1"/>
    </source>
</evidence>
<reference evidence="2 3" key="1">
    <citation type="submission" date="2016-11" db="EMBL/GenBank/DDBJ databases">
        <authorList>
            <person name="Jaros S."/>
            <person name="Januszkiewicz K."/>
            <person name="Wedrychowicz H."/>
        </authorList>
    </citation>
    <scope>NUCLEOTIDE SEQUENCE [LARGE SCALE GENOMIC DNA]</scope>
    <source>
        <strain evidence="2 3">DSM 43832</strain>
    </source>
</reference>
<dbReference type="AlphaFoldDB" id="A0A1M6WVL0"/>
<protein>
    <submittedName>
        <fullName evidence="2">SagB-type dehydrogenase domain-containing protein</fullName>
    </submittedName>
</protein>
<dbReference type="STRING" id="1848.SAMN05443637_115133"/>
<dbReference type="InterPro" id="IPR000415">
    <property type="entry name" value="Nitroreductase-like"/>
</dbReference>
<dbReference type="InterPro" id="IPR052544">
    <property type="entry name" value="Bacteriocin_Proc_Enz"/>
</dbReference>
<dbReference type="Proteomes" id="UP000184363">
    <property type="component" value="Unassembled WGS sequence"/>
</dbReference>
<gene>
    <name evidence="2" type="ORF">SAMN05443637_115133</name>
</gene>
<dbReference type="CDD" id="cd02142">
    <property type="entry name" value="McbC_SagB-like_oxidoreductase"/>
    <property type="match status" value="1"/>
</dbReference>
<dbReference type="EMBL" id="FRAP01000015">
    <property type="protein sequence ID" value="SHK97696.1"/>
    <property type="molecule type" value="Genomic_DNA"/>
</dbReference>
<dbReference type="OrthoDB" id="3723182at2"/>
<evidence type="ECO:0000259" key="1">
    <source>
        <dbReference type="Pfam" id="PF00881"/>
    </source>
</evidence>
<dbReference type="Pfam" id="PF00881">
    <property type="entry name" value="Nitroreductase"/>
    <property type="match status" value="1"/>
</dbReference>
<feature type="domain" description="Nitroreductase" evidence="1">
    <location>
        <begin position="20"/>
        <end position="201"/>
    </location>
</feature>
<dbReference type="RefSeq" id="WP_073458590.1">
    <property type="nucleotide sequence ID" value="NZ_CALGVN010000033.1"/>
</dbReference>
<dbReference type="SUPFAM" id="SSF55469">
    <property type="entry name" value="FMN-dependent nitroreductase-like"/>
    <property type="match status" value="1"/>
</dbReference>
<proteinExistence type="predicted"/>